<keyword evidence="2" id="KW-1185">Reference proteome</keyword>
<reference evidence="1 2" key="1">
    <citation type="submission" date="2019-08" db="EMBL/GenBank/DDBJ databases">
        <title>Formosa sediminis sp. nov., isolated from marine sediment.</title>
        <authorList>
            <person name="Cao W.R."/>
        </authorList>
    </citation>
    <scope>NUCLEOTIDE SEQUENCE [LARGE SCALE GENOMIC DNA]</scope>
    <source>
        <strain evidence="1 2">1494</strain>
    </source>
</reference>
<dbReference type="EMBL" id="VSFC01000052">
    <property type="protein sequence ID" value="TYA53185.1"/>
    <property type="molecule type" value="Genomic_DNA"/>
</dbReference>
<sequence length="241" mass="27662">MCTVTLIPIGKADFILTSNRDEAPDRKSLDPDFYIEKGVNLLYPKDVLAGGTWIGVSEKKRMICLLNGGFTLHKRLAEYRLSRGIIVKDLLVASSFIDQIEKYNLVDVEPFTIVLVDWLDELIFIEFVWDGVAKHVSKLPLKPKIWSSSSLYTEEMKNVRLDWFEDYKANNELNPESILNFHKSAGEDNEDYGVIMDRGFVKTTSITQVEKHQSDIEMTFYNLQKDTFSKSNISFSKSIND</sequence>
<name>A0A5D0G2X6_9FLAO</name>
<evidence type="ECO:0000313" key="1">
    <source>
        <dbReference type="EMBL" id="TYA53185.1"/>
    </source>
</evidence>
<dbReference type="AlphaFoldDB" id="A0A5D0G2X6"/>
<dbReference type="PANTHER" id="PTHR17985:SF8">
    <property type="entry name" value="TRANSPORT AND GOLGI ORGANIZATION PROTEIN 2 HOMOLOG"/>
    <property type="match status" value="1"/>
</dbReference>
<dbReference type="RefSeq" id="WP_148456398.1">
    <property type="nucleotide sequence ID" value="NZ_VSFC01000052.1"/>
</dbReference>
<organism evidence="1 2">
    <name type="scientific">Formosa maritima</name>
    <dbReference type="NCBI Taxonomy" id="2592046"/>
    <lineage>
        <taxon>Bacteria</taxon>
        <taxon>Pseudomonadati</taxon>
        <taxon>Bacteroidota</taxon>
        <taxon>Flavobacteriia</taxon>
        <taxon>Flavobacteriales</taxon>
        <taxon>Flavobacteriaceae</taxon>
        <taxon>Formosa</taxon>
    </lineage>
</organism>
<dbReference type="InterPro" id="IPR008551">
    <property type="entry name" value="TANGO2"/>
</dbReference>
<accession>A0A5D0G2X6</accession>
<dbReference type="Pfam" id="PF05742">
    <property type="entry name" value="TANGO2"/>
    <property type="match status" value="1"/>
</dbReference>
<protein>
    <submittedName>
        <fullName evidence="1">NRDE family protein</fullName>
    </submittedName>
</protein>
<dbReference type="Proteomes" id="UP000324550">
    <property type="component" value="Unassembled WGS sequence"/>
</dbReference>
<evidence type="ECO:0000313" key="2">
    <source>
        <dbReference type="Proteomes" id="UP000324550"/>
    </source>
</evidence>
<dbReference type="PANTHER" id="PTHR17985">
    <property type="entry name" value="SER/THR-RICH PROTEIN T10 IN DGCR REGION"/>
    <property type="match status" value="1"/>
</dbReference>
<gene>
    <name evidence="1" type="ORF">FVF61_11065</name>
</gene>
<proteinExistence type="predicted"/>
<comment type="caution">
    <text evidence="1">The sequence shown here is derived from an EMBL/GenBank/DDBJ whole genome shotgun (WGS) entry which is preliminary data.</text>
</comment>
<dbReference type="OrthoDB" id="4380123at2"/>